<organism evidence="3 4">
    <name type="scientific">Drosophila willistoni</name>
    <name type="common">Fruit fly</name>
    <dbReference type="NCBI Taxonomy" id="7260"/>
    <lineage>
        <taxon>Eukaryota</taxon>
        <taxon>Metazoa</taxon>
        <taxon>Ecdysozoa</taxon>
        <taxon>Arthropoda</taxon>
        <taxon>Hexapoda</taxon>
        <taxon>Insecta</taxon>
        <taxon>Pterygota</taxon>
        <taxon>Neoptera</taxon>
        <taxon>Endopterygota</taxon>
        <taxon>Diptera</taxon>
        <taxon>Brachycera</taxon>
        <taxon>Muscomorpha</taxon>
        <taxon>Ephydroidea</taxon>
        <taxon>Drosophilidae</taxon>
        <taxon>Drosophila</taxon>
        <taxon>Sophophora</taxon>
    </lineage>
</organism>
<evidence type="ECO:0000259" key="2">
    <source>
        <dbReference type="PROSITE" id="PS51406"/>
    </source>
</evidence>
<dbReference type="EMBL" id="CH963857">
    <property type="protein sequence ID" value="KRF98336.1"/>
    <property type="molecule type" value="Genomic_DNA"/>
</dbReference>
<dbReference type="OrthoDB" id="6145874at2759"/>
<accession>A0A0Q9WQD1</accession>
<dbReference type="AlphaFoldDB" id="A0A0Q9WQD1"/>
<dbReference type="Gene3D" id="3.90.215.10">
    <property type="entry name" value="Gamma Fibrinogen, chain A, domain 1"/>
    <property type="match status" value="1"/>
</dbReference>
<dbReference type="SUPFAM" id="SSF56496">
    <property type="entry name" value="Fibrinogen C-terminal domain-like"/>
    <property type="match status" value="1"/>
</dbReference>
<dbReference type="SMART" id="SM00186">
    <property type="entry name" value="FBG"/>
    <property type="match status" value="1"/>
</dbReference>
<dbReference type="GO" id="GO:0005615">
    <property type="term" value="C:extracellular space"/>
    <property type="evidence" value="ECO:0007669"/>
    <property type="project" value="TreeGrafter"/>
</dbReference>
<proteinExistence type="predicted"/>
<evidence type="ECO:0000313" key="4">
    <source>
        <dbReference type="Proteomes" id="UP000007798"/>
    </source>
</evidence>
<feature type="domain" description="Fibrinogen C-terminal" evidence="2">
    <location>
        <begin position="263"/>
        <end position="439"/>
    </location>
</feature>
<dbReference type="Proteomes" id="UP000007798">
    <property type="component" value="Unassembled WGS sequence"/>
</dbReference>
<evidence type="ECO:0000256" key="1">
    <source>
        <dbReference type="SAM" id="Coils"/>
    </source>
</evidence>
<protein>
    <recommendedName>
        <fullName evidence="2">Fibrinogen C-terminal domain-containing protein</fullName>
    </recommendedName>
</protein>
<sequence length="439" mass="49590">MLTVQLIMQSGKQLALKLPISATVYELKIELQNLLDIQPKTLDISASDVTCADSDLLVEVAGLANNKQIKPVVSCYEGNNFVGLILFSLGGEDFADPLVDNSVSDSSIEESESSVIELFSGSSGESVQPSTIDCKRERDGQLSTLKIEAQNKAKELEICKNSAKILELDSNSKRMKIDSLSLAKNDLESKLKLMEESYSDLQWNNTRLTEDLLNRNDEITKFKSCLSDVDQKKDLLASCEKTKGQLQISLNDLRSKGRTDASDFQTVYSTYCKSTDKSSTTSTKTLSYTQLFTVLCNDEVADSGWFVIHRRNVDNYAISFDLNWSSYKNGFGSFYADYFIGLEKLHRITSSYRHELYIYLEDFSHQVWFAKYDNFQIGNEEENYRLKSIGTYTGSAGDALSSGLNAAFSTYDRDNDYEYFRNCAKDYHGGWWYKSCTNR</sequence>
<keyword evidence="4" id="KW-1185">Reference proteome</keyword>
<feature type="coiled-coil region" evidence="1">
    <location>
        <begin position="177"/>
        <end position="204"/>
    </location>
</feature>
<gene>
    <name evidence="3" type="primary">Dwil\GK27653</name>
    <name evidence="3" type="ORF">Dwil_GK27653</name>
</gene>
<dbReference type="Pfam" id="PF00147">
    <property type="entry name" value="Fibrinogen_C"/>
    <property type="match status" value="1"/>
</dbReference>
<dbReference type="InterPro" id="IPR050373">
    <property type="entry name" value="Fibrinogen_C-term_domain"/>
</dbReference>
<dbReference type="InterPro" id="IPR014716">
    <property type="entry name" value="Fibrinogen_a/b/g_C_1"/>
</dbReference>
<dbReference type="PANTHER" id="PTHR19143:SF327">
    <property type="entry name" value="FI21813P1-RELATED"/>
    <property type="match status" value="1"/>
</dbReference>
<dbReference type="InterPro" id="IPR036056">
    <property type="entry name" value="Fibrinogen-like_C"/>
</dbReference>
<dbReference type="PANTHER" id="PTHR19143">
    <property type="entry name" value="FIBRINOGEN/TENASCIN/ANGIOPOEITIN"/>
    <property type="match status" value="1"/>
</dbReference>
<dbReference type="SMR" id="A0A0Q9WQD1"/>
<evidence type="ECO:0000313" key="3">
    <source>
        <dbReference type="EMBL" id="KRF98336.1"/>
    </source>
</evidence>
<dbReference type="InterPro" id="IPR002181">
    <property type="entry name" value="Fibrinogen_a/b/g_C_dom"/>
</dbReference>
<dbReference type="PROSITE" id="PS51406">
    <property type="entry name" value="FIBRINOGEN_C_2"/>
    <property type="match status" value="1"/>
</dbReference>
<reference evidence="3 4" key="1">
    <citation type="journal article" date="2007" name="Nature">
        <title>Evolution of genes and genomes on the Drosophila phylogeny.</title>
        <authorList>
            <consortium name="Drosophila 12 Genomes Consortium"/>
            <person name="Clark A.G."/>
            <person name="Eisen M.B."/>
            <person name="Smith D.R."/>
            <person name="Bergman C.M."/>
            <person name="Oliver B."/>
            <person name="Markow T.A."/>
            <person name="Kaufman T.C."/>
            <person name="Kellis M."/>
            <person name="Gelbart W."/>
            <person name="Iyer V.N."/>
            <person name="Pollard D.A."/>
            <person name="Sackton T.B."/>
            <person name="Larracuente A.M."/>
            <person name="Singh N.D."/>
            <person name="Abad J.P."/>
            <person name="Abt D.N."/>
            <person name="Adryan B."/>
            <person name="Aguade M."/>
            <person name="Akashi H."/>
            <person name="Anderson W.W."/>
            <person name="Aquadro C.F."/>
            <person name="Ardell D.H."/>
            <person name="Arguello R."/>
            <person name="Artieri C.G."/>
            <person name="Barbash D.A."/>
            <person name="Barker D."/>
            <person name="Barsanti P."/>
            <person name="Batterham P."/>
            <person name="Batzoglou S."/>
            <person name="Begun D."/>
            <person name="Bhutkar A."/>
            <person name="Blanco E."/>
            <person name="Bosak S.A."/>
            <person name="Bradley R.K."/>
            <person name="Brand A.D."/>
            <person name="Brent M.R."/>
            <person name="Brooks A.N."/>
            <person name="Brown R.H."/>
            <person name="Butlin R.K."/>
            <person name="Caggese C."/>
            <person name="Calvi B.R."/>
            <person name="Bernardo de Carvalho A."/>
            <person name="Caspi A."/>
            <person name="Castrezana S."/>
            <person name="Celniker S.E."/>
            <person name="Chang J.L."/>
            <person name="Chapple C."/>
            <person name="Chatterji S."/>
            <person name="Chinwalla A."/>
            <person name="Civetta A."/>
            <person name="Clifton S.W."/>
            <person name="Comeron J.M."/>
            <person name="Costello J.C."/>
            <person name="Coyne J.A."/>
            <person name="Daub J."/>
            <person name="David R.G."/>
            <person name="Delcher A.L."/>
            <person name="Delehaunty K."/>
            <person name="Do C.B."/>
            <person name="Ebling H."/>
            <person name="Edwards K."/>
            <person name="Eickbush T."/>
            <person name="Evans J.D."/>
            <person name="Filipski A."/>
            <person name="Findeiss S."/>
            <person name="Freyhult E."/>
            <person name="Fulton L."/>
            <person name="Fulton R."/>
            <person name="Garcia A.C."/>
            <person name="Gardiner A."/>
            <person name="Garfield D.A."/>
            <person name="Garvin B.E."/>
            <person name="Gibson G."/>
            <person name="Gilbert D."/>
            <person name="Gnerre S."/>
            <person name="Godfrey J."/>
            <person name="Good R."/>
            <person name="Gotea V."/>
            <person name="Gravely B."/>
            <person name="Greenberg A.J."/>
            <person name="Griffiths-Jones S."/>
            <person name="Gross S."/>
            <person name="Guigo R."/>
            <person name="Gustafson E.A."/>
            <person name="Haerty W."/>
            <person name="Hahn M.W."/>
            <person name="Halligan D.L."/>
            <person name="Halpern A.L."/>
            <person name="Halter G.M."/>
            <person name="Han M.V."/>
            <person name="Heger A."/>
            <person name="Hillier L."/>
            <person name="Hinrichs A.S."/>
            <person name="Holmes I."/>
            <person name="Hoskins R.A."/>
            <person name="Hubisz M.J."/>
            <person name="Hultmark D."/>
            <person name="Huntley M.A."/>
            <person name="Jaffe D.B."/>
            <person name="Jagadeeshan S."/>
            <person name="Jeck W.R."/>
            <person name="Johnson J."/>
            <person name="Jones C.D."/>
            <person name="Jordan W.C."/>
            <person name="Karpen G.H."/>
            <person name="Kataoka E."/>
            <person name="Keightley P.D."/>
            <person name="Kheradpour P."/>
            <person name="Kirkness E.F."/>
            <person name="Koerich L.B."/>
            <person name="Kristiansen K."/>
            <person name="Kudrna D."/>
            <person name="Kulathinal R.J."/>
            <person name="Kumar S."/>
            <person name="Kwok R."/>
            <person name="Lander E."/>
            <person name="Langley C.H."/>
            <person name="Lapoint R."/>
            <person name="Lazzaro B.P."/>
            <person name="Lee S.J."/>
            <person name="Levesque L."/>
            <person name="Li R."/>
            <person name="Lin C.F."/>
            <person name="Lin M.F."/>
            <person name="Lindblad-Toh K."/>
            <person name="Llopart A."/>
            <person name="Long M."/>
            <person name="Low L."/>
            <person name="Lozovsky E."/>
            <person name="Lu J."/>
            <person name="Luo M."/>
            <person name="Machado C.A."/>
            <person name="Makalowski W."/>
            <person name="Marzo M."/>
            <person name="Matsuda M."/>
            <person name="Matzkin L."/>
            <person name="McAllister B."/>
            <person name="McBride C.S."/>
            <person name="McKernan B."/>
            <person name="McKernan K."/>
            <person name="Mendez-Lago M."/>
            <person name="Minx P."/>
            <person name="Mollenhauer M.U."/>
            <person name="Montooth K."/>
            <person name="Mount S.M."/>
            <person name="Mu X."/>
            <person name="Myers E."/>
            <person name="Negre B."/>
            <person name="Newfeld S."/>
            <person name="Nielsen R."/>
            <person name="Noor M.A."/>
            <person name="O'Grady P."/>
            <person name="Pachter L."/>
            <person name="Papaceit M."/>
            <person name="Parisi M.J."/>
            <person name="Parisi M."/>
            <person name="Parts L."/>
            <person name="Pedersen J.S."/>
            <person name="Pesole G."/>
            <person name="Phillippy A.M."/>
            <person name="Ponting C.P."/>
            <person name="Pop M."/>
            <person name="Porcelli D."/>
            <person name="Powell J.R."/>
            <person name="Prohaska S."/>
            <person name="Pruitt K."/>
            <person name="Puig M."/>
            <person name="Quesneville H."/>
            <person name="Ram K.R."/>
            <person name="Rand D."/>
            <person name="Rasmussen M.D."/>
            <person name="Reed L.K."/>
            <person name="Reenan R."/>
            <person name="Reily A."/>
            <person name="Remington K.A."/>
            <person name="Rieger T.T."/>
            <person name="Ritchie M.G."/>
            <person name="Robin C."/>
            <person name="Rogers Y.H."/>
            <person name="Rohde C."/>
            <person name="Rozas J."/>
            <person name="Rubenfield M.J."/>
            <person name="Ruiz A."/>
            <person name="Russo S."/>
            <person name="Salzberg S.L."/>
            <person name="Sanchez-Gracia A."/>
            <person name="Saranga D.J."/>
            <person name="Sato H."/>
            <person name="Schaeffer S.W."/>
            <person name="Schatz M.C."/>
            <person name="Schlenke T."/>
            <person name="Schwartz R."/>
            <person name="Segarra C."/>
            <person name="Singh R.S."/>
            <person name="Sirot L."/>
            <person name="Sirota M."/>
            <person name="Sisneros N.B."/>
            <person name="Smith C.D."/>
            <person name="Smith T.F."/>
            <person name="Spieth J."/>
            <person name="Stage D.E."/>
            <person name="Stark A."/>
            <person name="Stephan W."/>
            <person name="Strausberg R.L."/>
            <person name="Strempel S."/>
            <person name="Sturgill D."/>
            <person name="Sutton G."/>
            <person name="Sutton G.G."/>
            <person name="Tao W."/>
            <person name="Teichmann S."/>
            <person name="Tobari Y.N."/>
            <person name="Tomimura Y."/>
            <person name="Tsolas J.M."/>
            <person name="Valente V.L."/>
            <person name="Venter E."/>
            <person name="Venter J.C."/>
            <person name="Vicario S."/>
            <person name="Vieira F.G."/>
            <person name="Vilella A.J."/>
            <person name="Villasante A."/>
            <person name="Walenz B."/>
            <person name="Wang J."/>
            <person name="Wasserman M."/>
            <person name="Watts T."/>
            <person name="Wilson D."/>
            <person name="Wilson R.K."/>
            <person name="Wing R.A."/>
            <person name="Wolfner M.F."/>
            <person name="Wong A."/>
            <person name="Wong G.K."/>
            <person name="Wu C.I."/>
            <person name="Wu G."/>
            <person name="Yamamoto D."/>
            <person name="Yang H.P."/>
            <person name="Yang S.P."/>
            <person name="Yorke J.A."/>
            <person name="Yoshida K."/>
            <person name="Zdobnov E."/>
            <person name="Zhang P."/>
            <person name="Zhang Y."/>
            <person name="Zimin A.V."/>
            <person name="Baldwin J."/>
            <person name="Abdouelleil A."/>
            <person name="Abdulkadir J."/>
            <person name="Abebe A."/>
            <person name="Abera B."/>
            <person name="Abreu J."/>
            <person name="Acer S.C."/>
            <person name="Aftuck L."/>
            <person name="Alexander A."/>
            <person name="An P."/>
            <person name="Anderson E."/>
            <person name="Anderson S."/>
            <person name="Arachi H."/>
            <person name="Azer M."/>
            <person name="Bachantsang P."/>
            <person name="Barry A."/>
            <person name="Bayul T."/>
            <person name="Berlin A."/>
            <person name="Bessette D."/>
            <person name="Bloom T."/>
            <person name="Blye J."/>
            <person name="Boguslavskiy L."/>
            <person name="Bonnet C."/>
            <person name="Boukhgalter B."/>
            <person name="Bourzgui I."/>
            <person name="Brown A."/>
            <person name="Cahill P."/>
            <person name="Channer S."/>
            <person name="Cheshatsang Y."/>
            <person name="Chuda L."/>
            <person name="Citroen M."/>
            <person name="Collymore A."/>
            <person name="Cooke P."/>
            <person name="Costello M."/>
            <person name="D'Aco K."/>
            <person name="Daza R."/>
            <person name="De Haan G."/>
            <person name="DeGray S."/>
            <person name="DeMaso C."/>
            <person name="Dhargay N."/>
            <person name="Dooley K."/>
            <person name="Dooley E."/>
            <person name="Doricent M."/>
            <person name="Dorje P."/>
            <person name="Dorjee K."/>
            <person name="Dupes A."/>
            <person name="Elong R."/>
            <person name="Falk J."/>
            <person name="Farina A."/>
            <person name="Faro S."/>
            <person name="Ferguson D."/>
            <person name="Fisher S."/>
            <person name="Foley C.D."/>
            <person name="Franke A."/>
            <person name="Friedrich D."/>
            <person name="Gadbois L."/>
            <person name="Gearin G."/>
            <person name="Gearin C.R."/>
            <person name="Giannoukos G."/>
            <person name="Goode T."/>
            <person name="Graham J."/>
            <person name="Grandbois E."/>
            <person name="Grewal S."/>
            <person name="Gyaltsen K."/>
            <person name="Hafez N."/>
            <person name="Hagos B."/>
            <person name="Hall J."/>
            <person name="Henson C."/>
            <person name="Hollinger A."/>
            <person name="Honan T."/>
            <person name="Huard M.D."/>
            <person name="Hughes L."/>
            <person name="Hurhula B."/>
            <person name="Husby M.E."/>
            <person name="Kamat A."/>
            <person name="Kanga B."/>
            <person name="Kashin S."/>
            <person name="Khazanovich D."/>
            <person name="Kisner P."/>
            <person name="Lance K."/>
            <person name="Lara M."/>
            <person name="Lee W."/>
            <person name="Lennon N."/>
            <person name="Letendre F."/>
            <person name="LeVine R."/>
            <person name="Lipovsky A."/>
            <person name="Liu X."/>
            <person name="Liu J."/>
            <person name="Liu S."/>
            <person name="Lokyitsang T."/>
            <person name="Lokyitsang Y."/>
            <person name="Lubonja R."/>
            <person name="Lui A."/>
            <person name="MacDonald P."/>
            <person name="Magnisalis V."/>
            <person name="Maru K."/>
            <person name="Matthews C."/>
            <person name="McCusker W."/>
            <person name="McDonough S."/>
            <person name="Mehta T."/>
            <person name="Meldrim J."/>
            <person name="Meneus L."/>
            <person name="Mihai O."/>
            <person name="Mihalev A."/>
            <person name="Mihova T."/>
            <person name="Mittelman R."/>
            <person name="Mlenga V."/>
            <person name="Montmayeur A."/>
            <person name="Mulrain L."/>
            <person name="Navidi A."/>
            <person name="Naylor J."/>
            <person name="Negash T."/>
            <person name="Nguyen T."/>
            <person name="Nguyen N."/>
            <person name="Nicol R."/>
            <person name="Norbu C."/>
            <person name="Norbu N."/>
            <person name="Novod N."/>
            <person name="O'Neill B."/>
            <person name="Osman S."/>
            <person name="Markiewicz E."/>
            <person name="Oyono O.L."/>
            <person name="Patti C."/>
            <person name="Phunkhang P."/>
            <person name="Pierre F."/>
            <person name="Priest M."/>
            <person name="Raghuraman S."/>
            <person name="Rege F."/>
            <person name="Reyes R."/>
            <person name="Rise C."/>
            <person name="Rogov P."/>
            <person name="Ross K."/>
            <person name="Ryan E."/>
            <person name="Settipalli S."/>
            <person name="Shea T."/>
            <person name="Sherpa N."/>
            <person name="Shi L."/>
            <person name="Shih D."/>
            <person name="Sparrow T."/>
            <person name="Spaulding J."/>
            <person name="Stalker J."/>
            <person name="Stange-Thomann N."/>
            <person name="Stavropoulos S."/>
            <person name="Stone C."/>
            <person name="Strader C."/>
            <person name="Tesfaye S."/>
            <person name="Thomson T."/>
            <person name="Thoulutsang Y."/>
            <person name="Thoulutsang D."/>
            <person name="Topham K."/>
            <person name="Topping I."/>
            <person name="Tsamla T."/>
            <person name="Vassiliev H."/>
            <person name="Vo A."/>
            <person name="Wangchuk T."/>
            <person name="Wangdi T."/>
            <person name="Weiand M."/>
            <person name="Wilkinson J."/>
            <person name="Wilson A."/>
            <person name="Yadav S."/>
            <person name="Young G."/>
            <person name="Yu Q."/>
            <person name="Zembek L."/>
            <person name="Zhong D."/>
            <person name="Zimmer A."/>
            <person name="Zwirko Z."/>
            <person name="Jaffe D.B."/>
            <person name="Alvarez P."/>
            <person name="Brockman W."/>
            <person name="Butler J."/>
            <person name="Chin C."/>
            <person name="Gnerre S."/>
            <person name="Grabherr M."/>
            <person name="Kleber M."/>
            <person name="Mauceli E."/>
            <person name="MacCallum I."/>
        </authorList>
    </citation>
    <scope>NUCLEOTIDE SEQUENCE [LARGE SCALE GENOMIC DNA]</scope>
    <source>
        <strain evidence="4">Tucson 14030-0811.24</strain>
    </source>
</reference>
<dbReference type="InParanoid" id="A0A0Q9WQD1"/>
<name>A0A0Q9WQD1_DROWI</name>
<dbReference type="Gene3D" id="4.10.530.10">
    <property type="entry name" value="Gamma-fibrinogen Carboxyl Terminal Fragment, domain 2"/>
    <property type="match status" value="1"/>
</dbReference>
<keyword evidence="1" id="KW-0175">Coiled coil</keyword>